<keyword evidence="4" id="KW-1185">Reference proteome</keyword>
<dbReference type="PATRIC" id="fig|39960.10.peg.1324"/>
<evidence type="ECO:0000313" key="4">
    <source>
        <dbReference type="Proteomes" id="UP000027866"/>
    </source>
</evidence>
<evidence type="ECO:0000256" key="1">
    <source>
        <dbReference type="SAM" id="MobiDB-lite"/>
    </source>
</evidence>
<feature type="chain" id="PRO_5001697321" evidence="2">
    <location>
        <begin position="27"/>
        <end position="335"/>
    </location>
</feature>
<protein>
    <submittedName>
        <fullName evidence="3">Uncharacterized protein</fullName>
    </submittedName>
</protein>
<keyword evidence="2" id="KW-0732">Signal</keyword>
<proteinExistence type="predicted"/>
<dbReference type="AlphaFoldDB" id="A0A074ML89"/>
<organism evidence="3 4">
    <name type="scientific">Erythrobacter litoralis</name>
    <dbReference type="NCBI Taxonomy" id="39960"/>
    <lineage>
        <taxon>Bacteria</taxon>
        <taxon>Pseudomonadati</taxon>
        <taxon>Pseudomonadota</taxon>
        <taxon>Alphaproteobacteria</taxon>
        <taxon>Sphingomonadales</taxon>
        <taxon>Erythrobacteraceae</taxon>
        <taxon>Erythrobacter/Porphyrobacter group</taxon>
        <taxon>Erythrobacter</taxon>
    </lineage>
</organism>
<name>A0A074ML89_9SPHN</name>
<feature type="compositionally biased region" description="Basic and acidic residues" evidence="1">
    <location>
        <begin position="119"/>
        <end position="128"/>
    </location>
</feature>
<dbReference type="Proteomes" id="UP000027866">
    <property type="component" value="Unassembled WGS sequence"/>
</dbReference>
<gene>
    <name evidence="3" type="ORF">EH32_15225</name>
</gene>
<dbReference type="EMBL" id="JMIX01000009">
    <property type="protein sequence ID" value="KEO92608.1"/>
    <property type="molecule type" value="Genomic_DNA"/>
</dbReference>
<accession>A0A074ML89</accession>
<evidence type="ECO:0000313" key="3">
    <source>
        <dbReference type="EMBL" id="KEO92608.1"/>
    </source>
</evidence>
<sequence length="335" mass="36167">MKMRSLIILQTGAALLALIAAPPLLAQGKGNDKNAGGPPAAAQKDRGKPGGGGPPSAGRGNAGKERGGPPGQAGARDPRGNPRQEGGNDARGRGNAGQAFDGRRGGGNPPPGGQRGSARRTDRSGDGRGEYALNFALRDLRDTFGVRPRLIGGCPPGLAKKRNGCLPPGQARQRFRNYDPGFFGLFGAERGRYFYNDGYLLRYRDDGLAGFLPLLGGALGIGNVWPSFYEPRPLPRYYSDYYRLGNPRGYRYADNVIYRVEPETAAITSVAALLTGSDIRIGRPMPRGYDVYNVPYAYRDRYYDTPQARYRYADGYIYEIDPETALVASAIELAL</sequence>
<feature type="region of interest" description="Disordered" evidence="1">
    <location>
        <begin position="29"/>
        <end position="128"/>
    </location>
</feature>
<feature type="signal peptide" evidence="2">
    <location>
        <begin position="1"/>
        <end position="26"/>
    </location>
</feature>
<comment type="caution">
    <text evidence="3">The sequence shown here is derived from an EMBL/GenBank/DDBJ whole genome shotgun (WGS) entry which is preliminary data.</text>
</comment>
<feature type="compositionally biased region" description="Basic and acidic residues" evidence="1">
    <location>
        <begin position="76"/>
        <end position="92"/>
    </location>
</feature>
<dbReference type="KEGG" id="elq:Ga0102493_112230"/>
<reference evidence="3 4" key="1">
    <citation type="submission" date="2014-04" db="EMBL/GenBank/DDBJ databases">
        <title>A comprehensive comparison of genomes of Erythrobacter spp. Strains.</title>
        <authorList>
            <person name="Zheng Q."/>
        </authorList>
    </citation>
    <scope>NUCLEOTIDE SEQUENCE [LARGE SCALE GENOMIC DNA]</scope>
    <source>
        <strain evidence="3 4">DSM 8509</strain>
    </source>
</reference>
<evidence type="ECO:0000256" key="2">
    <source>
        <dbReference type="SAM" id="SignalP"/>
    </source>
</evidence>